<keyword evidence="10" id="KW-1133">Transmembrane helix</keyword>
<keyword evidence="13" id="KW-0645">Protease</keyword>
<dbReference type="Gene3D" id="3.40.710.10">
    <property type="entry name" value="DD-peptidase/beta-lactamase superfamily"/>
    <property type="match status" value="1"/>
</dbReference>
<dbReference type="InterPro" id="IPR001967">
    <property type="entry name" value="Peptidase_S11_N"/>
</dbReference>
<evidence type="ECO:0000259" key="12">
    <source>
        <dbReference type="Pfam" id="PF00768"/>
    </source>
</evidence>
<dbReference type="PRINTS" id="PR00725">
    <property type="entry name" value="DADACBPTASE1"/>
</dbReference>
<dbReference type="GO" id="GO:0071555">
    <property type="term" value="P:cell wall organization"/>
    <property type="evidence" value="ECO:0007669"/>
    <property type="project" value="UniProtKB-KW"/>
</dbReference>
<accession>A0A9D1WPK9</accession>
<evidence type="ECO:0000256" key="5">
    <source>
        <dbReference type="ARBA" id="ARBA00022984"/>
    </source>
</evidence>
<gene>
    <name evidence="13" type="ORF">H9736_00915</name>
</gene>
<dbReference type="PANTHER" id="PTHR21581:SF33">
    <property type="entry name" value="D-ALANYL-D-ALANINE CARBOXYPEPTIDASE DACB"/>
    <property type="match status" value="1"/>
</dbReference>
<evidence type="ECO:0000256" key="6">
    <source>
        <dbReference type="ARBA" id="ARBA00023316"/>
    </source>
</evidence>
<dbReference type="EMBL" id="DXES01000020">
    <property type="protein sequence ID" value="HIX64788.1"/>
    <property type="molecule type" value="Genomic_DNA"/>
</dbReference>
<keyword evidence="2 11" id="KW-0732">Signal</keyword>
<name>A0A9D1WPK9_9FIRM</name>
<dbReference type="PANTHER" id="PTHR21581">
    <property type="entry name" value="D-ALANYL-D-ALANINE CARBOXYPEPTIDASE"/>
    <property type="match status" value="1"/>
</dbReference>
<evidence type="ECO:0000256" key="2">
    <source>
        <dbReference type="ARBA" id="ARBA00022729"/>
    </source>
</evidence>
<protein>
    <submittedName>
        <fullName evidence="13">D-alanyl-D-alanine carboxypeptidase</fullName>
    </submittedName>
</protein>
<dbReference type="AlphaFoldDB" id="A0A9D1WPK9"/>
<dbReference type="GO" id="GO:0009002">
    <property type="term" value="F:serine-type D-Ala-D-Ala carboxypeptidase activity"/>
    <property type="evidence" value="ECO:0007669"/>
    <property type="project" value="InterPro"/>
</dbReference>
<dbReference type="GO" id="GO:0006508">
    <property type="term" value="P:proteolysis"/>
    <property type="evidence" value="ECO:0007669"/>
    <property type="project" value="InterPro"/>
</dbReference>
<keyword evidence="5" id="KW-0573">Peptidoglycan synthesis</keyword>
<evidence type="ECO:0000256" key="8">
    <source>
        <dbReference type="PIRSR" id="PIRSR618044-2"/>
    </source>
</evidence>
<dbReference type="GO" id="GO:0008360">
    <property type="term" value="P:regulation of cell shape"/>
    <property type="evidence" value="ECO:0007669"/>
    <property type="project" value="UniProtKB-KW"/>
</dbReference>
<evidence type="ECO:0000256" key="1">
    <source>
        <dbReference type="ARBA" id="ARBA00007164"/>
    </source>
</evidence>
<reference evidence="13" key="1">
    <citation type="journal article" date="2021" name="PeerJ">
        <title>Extensive microbial diversity within the chicken gut microbiome revealed by metagenomics and culture.</title>
        <authorList>
            <person name="Gilroy R."/>
            <person name="Ravi A."/>
            <person name="Getino M."/>
            <person name="Pursley I."/>
            <person name="Horton D.L."/>
            <person name="Alikhan N.F."/>
            <person name="Baker D."/>
            <person name="Gharbi K."/>
            <person name="Hall N."/>
            <person name="Watson M."/>
            <person name="Adriaenssens E.M."/>
            <person name="Foster-Nyarko E."/>
            <person name="Jarju S."/>
            <person name="Secka A."/>
            <person name="Antonio M."/>
            <person name="Oren A."/>
            <person name="Chaudhuri R.R."/>
            <person name="La Ragione R."/>
            <person name="Hildebrand F."/>
            <person name="Pallen M.J."/>
        </authorList>
    </citation>
    <scope>NUCLEOTIDE SEQUENCE</scope>
    <source>
        <strain evidence="13">CHK188-5543</strain>
    </source>
</reference>
<dbReference type="SUPFAM" id="SSF56601">
    <property type="entry name" value="beta-lactamase/transpeptidase-like"/>
    <property type="match status" value="1"/>
</dbReference>
<comment type="similarity">
    <text evidence="1 9">Belongs to the peptidase S11 family.</text>
</comment>
<keyword evidence="10" id="KW-0472">Membrane</keyword>
<reference evidence="13" key="2">
    <citation type="submission" date="2021-04" db="EMBL/GenBank/DDBJ databases">
        <authorList>
            <person name="Gilroy R."/>
        </authorList>
    </citation>
    <scope>NUCLEOTIDE SEQUENCE</scope>
    <source>
        <strain evidence="13">CHK188-5543</strain>
    </source>
</reference>
<organism evidence="13 14">
    <name type="scientific">Candidatus Anaerotruncus excrementipullorum</name>
    <dbReference type="NCBI Taxonomy" id="2838465"/>
    <lineage>
        <taxon>Bacteria</taxon>
        <taxon>Bacillati</taxon>
        <taxon>Bacillota</taxon>
        <taxon>Clostridia</taxon>
        <taxon>Eubacteriales</taxon>
        <taxon>Oscillospiraceae</taxon>
        <taxon>Anaerotruncus</taxon>
    </lineage>
</organism>
<feature type="active site" evidence="7">
    <location>
        <position position="122"/>
    </location>
</feature>
<feature type="transmembrane region" description="Helical" evidence="10">
    <location>
        <begin position="401"/>
        <end position="421"/>
    </location>
</feature>
<feature type="binding site" evidence="8">
    <location>
        <position position="233"/>
    </location>
    <ligand>
        <name>substrate</name>
    </ligand>
</feature>
<keyword evidence="6" id="KW-0961">Cell wall biogenesis/degradation</keyword>
<dbReference type="GO" id="GO:0009252">
    <property type="term" value="P:peptidoglycan biosynthetic process"/>
    <property type="evidence" value="ECO:0007669"/>
    <property type="project" value="UniProtKB-KW"/>
</dbReference>
<keyword evidence="3" id="KW-0378">Hydrolase</keyword>
<comment type="caution">
    <text evidence="13">The sequence shown here is derived from an EMBL/GenBank/DDBJ whole genome shotgun (WGS) entry which is preliminary data.</text>
</comment>
<evidence type="ECO:0000313" key="14">
    <source>
        <dbReference type="Proteomes" id="UP000886800"/>
    </source>
</evidence>
<evidence type="ECO:0000256" key="9">
    <source>
        <dbReference type="RuleBase" id="RU004016"/>
    </source>
</evidence>
<evidence type="ECO:0000256" key="3">
    <source>
        <dbReference type="ARBA" id="ARBA00022801"/>
    </source>
</evidence>
<feature type="chain" id="PRO_5039153120" evidence="11">
    <location>
        <begin position="25"/>
        <end position="473"/>
    </location>
</feature>
<proteinExistence type="inferred from homology"/>
<sequence>MGKRILGILAAVLAVWAGGMGVFAQENGAQTPPSLYAQGAILLDADTGQVLYQKNAHQKLYPASITKIMTCLIAMEEGDPADVVTITDEGVQAIPRNTTHIALTGGEQLTLEQLEYAMMVQSANDAANAIAIHLAGSVEAFVQRMNQEAARLGAENTHFTNPHGLPDPAHYTTAYDMGLITREALTYPEFRSLAGTQSYEIPPTNLQKDTRYLANNQYMFTLNDTYPGAFAGKTGWTEEAGHTLVTIAEQNGVTLICIVLHSDATGVLDCQYKDSTALLDYGFQNFSPVSLPAESFAPVQASFLGEDGQPVEGSLQLGKDLQLLLPQGITLEDVEFTGQLPQQFNEENISQAAVQVRLTRTVGSMDPLVGSFPLEFQQVQTAVTPVEQPEEPSVLFTVLKWALAILAVLAAGLLVLRQVLLARYRKRKRLRDRQRILSAPPPQRPRLRVDRVIDVTVQKNPRNHIRVLPPDNR</sequence>
<dbReference type="Pfam" id="PF00768">
    <property type="entry name" value="Peptidase_S11"/>
    <property type="match status" value="1"/>
</dbReference>
<feature type="signal peptide" evidence="11">
    <location>
        <begin position="1"/>
        <end position="24"/>
    </location>
</feature>
<feature type="active site" description="Proton acceptor" evidence="7">
    <location>
        <position position="67"/>
    </location>
</feature>
<keyword evidence="13" id="KW-0121">Carboxypeptidase</keyword>
<dbReference type="Proteomes" id="UP000886800">
    <property type="component" value="Unassembled WGS sequence"/>
</dbReference>
<keyword evidence="10" id="KW-0812">Transmembrane</keyword>
<evidence type="ECO:0000256" key="10">
    <source>
        <dbReference type="SAM" id="Phobius"/>
    </source>
</evidence>
<keyword evidence="4" id="KW-0133">Cell shape</keyword>
<feature type="active site" description="Acyl-ester intermediate" evidence="7">
    <location>
        <position position="64"/>
    </location>
</feature>
<dbReference type="InterPro" id="IPR012338">
    <property type="entry name" value="Beta-lactam/transpept-like"/>
</dbReference>
<dbReference type="InterPro" id="IPR018044">
    <property type="entry name" value="Peptidase_S11"/>
</dbReference>
<evidence type="ECO:0000313" key="13">
    <source>
        <dbReference type="EMBL" id="HIX64788.1"/>
    </source>
</evidence>
<feature type="domain" description="Peptidase S11 D-alanyl-D-alanine carboxypeptidase A N-terminal" evidence="12">
    <location>
        <begin position="30"/>
        <end position="262"/>
    </location>
</feature>
<evidence type="ECO:0000256" key="7">
    <source>
        <dbReference type="PIRSR" id="PIRSR618044-1"/>
    </source>
</evidence>
<evidence type="ECO:0000256" key="11">
    <source>
        <dbReference type="SAM" id="SignalP"/>
    </source>
</evidence>
<evidence type="ECO:0000256" key="4">
    <source>
        <dbReference type="ARBA" id="ARBA00022960"/>
    </source>
</evidence>